<feature type="domain" description="HTH lysR-type" evidence="5">
    <location>
        <begin position="36"/>
        <end position="93"/>
    </location>
</feature>
<proteinExistence type="inferred from homology"/>
<dbReference type="Proteomes" id="UP000244920">
    <property type="component" value="Chromosome"/>
</dbReference>
<comment type="similarity">
    <text evidence="1">Belongs to the LysR transcriptional regulatory family.</text>
</comment>
<keyword evidence="7" id="KW-1185">Reference proteome</keyword>
<sequence>MHITHCLRILKALKLQNNVHLCTIKPKEQRRETMNLDWSDIHYFVLMVEKQTLKATAEALQVEHSTVSRRIERLEKQLNVHLFDRINKRYLLTADGQRLYTEAKKLQFNVRQFVQAAQDSLQEMTNVLVSMPPMIAHALVSPHLAAFQQRFPAIRLVLSSNTAISSMHQRQADIALRLVVPQQNDLVVRRLRDMQYGWFAHADYVKNTPESQWQYIDFGVTGPHTPWLNKQLADKSIGFVCNDFAVMQSAVMQKLGIGWLPFEYGNSSEFIQVHTSEIFIGQLHLVMHEDVRHAQKVRDVADFLIEILRE</sequence>
<dbReference type="InterPro" id="IPR036388">
    <property type="entry name" value="WH-like_DNA-bd_sf"/>
</dbReference>
<dbReference type="PANTHER" id="PTHR30537">
    <property type="entry name" value="HTH-TYPE TRANSCRIPTIONAL REGULATOR"/>
    <property type="match status" value="1"/>
</dbReference>
<dbReference type="PROSITE" id="PS50931">
    <property type="entry name" value="HTH_LYSR"/>
    <property type="match status" value="1"/>
</dbReference>
<name>A0A2U8FJR2_9PAST</name>
<dbReference type="InterPro" id="IPR058163">
    <property type="entry name" value="LysR-type_TF_proteobact-type"/>
</dbReference>
<dbReference type="PANTHER" id="PTHR30537:SF3">
    <property type="entry name" value="TRANSCRIPTIONAL REGULATORY PROTEIN"/>
    <property type="match status" value="1"/>
</dbReference>
<gene>
    <name evidence="6" type="ORF">DDU33_06595</name>
</gene>
<evidence type="ECO:0000256" key="1">
    <source>
        <dbReference type="ARBA" id="ARBA00009437"/>
    </source>
</evidence>
<evidence type="ECO:0000259" key="5">
    <source>
        <dbReference type="PROSITE" id="PS50931"/>
    </source>
</evidence>
<dbReference type="InterPro" id="IPR005119">
    <property type="entry name" value="LysR_subst-bd"/>
</dbReference>
<dbReference type="Pfam" id="PF03466">
    <property type="entry name" value="LysR_substrate"/>
    <property type="match status" value="1"/>
</dbReference>
<dbReference type="Gene3D" id="3.40.190.290">
    <property type="match status" value="1"/>
</dbReference>
<accession>A0A2U8FJR2</accession>
<dbReference type="GO" id="GO:0043565">
    <property type="term" value="F:sequence-specific DNA binding"/>
    <property type="evidence" value="ECO:0007669"/>
    <property type="project" value="TreeGrafter"/>
</dbReference>
<dbReference type="EMBL" id="CP029206">
    <property type="protein sequence ID" value="AWI51167.1"/>
    <property type="molecule type" value="Genomic_DNA"/>
</dbReference>
<dbReference type="KEGG" id="apor:DDU33_06595"/>
<evidence type="ECO:0000313" key="6">
    <source>
        <dbReference type="EMBL" id="AWI51167.1"/>
    </source>
</evidence>
<dbReference type="InterPro" id="IPR000847">
    <property type="entry name" value="LysR_HTH_N"/>
</dbReference>
<dbReference type="SUPFAM" id="SSF46785">
    <property type="entry name" value="Winged helix' DNA-binding domain"/>
    <property type="match status" value="1"/>
</dbReference>
<evidence type="ECO:0000313" key="7">
    <source>
        <dbReference type="Proteomes" id="UP000244920"/>
    </source>
</evidence>
<dbReference type="GO" id="GO:0006351">
    <property type="term" value="P:DNA-templated transcription"/>
    <property type="evidence" value="ECO:0007669"/>
    <property type="project" value="TreeGrafter"/>
</dbReference>
<organism evidence="6 7">
    <name type="scientific">Actinobacillus porcitonsillarum</name>
    <dbReference type="NCBI Taxonomy" id="189834"/>
    <lineage>
        <taxon>Bacteria</taxon>
        <taxon>Pseudomonadati</taxon>
        <taxon>Pseudomonadota</taxon>
        <taxon>Gammaproteobacteria</taxon>
        <taxon>Pasteurellales</taxon>
        <taxon>Pasteurellaceae</taxon>
        <taxon>Actinobacillus</taxon>
    </lineage>
</organism>
<evidence type="ECO:0000256" key="4">
    <source>
        <dbReference type="ARBA" id="ARBA00023163"/>
    </source>
</evidence>
<evidence type="ECO:0000256" key="3">
    <source>
        <dbReference type="ARBA" id="ARBA00023125"/>
    </source>
</evidence>
<keyword evidence="4" id="KW-0804">Transcription</keyword>
<evidence type="ECO:0000256" key="2">
    <source>
        <dbReference type="ARBA" id="ARBA00023015"/>
    </source>
</evidence>
<dbReference type="SUPFAM" id="SSF53850">
    <property type="entry name" value="Periplasmic binding protein-like II"/>
    <property type="match status" value="1"/>
</dbReference>
<dbReference type="GO" id="GO:0003700">
    <property type="term" value="F:DNA-binding transcription factor activity"/>
    <property type="evidence" value="ECO:0007669"/>
    <property type="project" value="InterPro"/>
</dbReference>
<keyword evidence="3" id="KW-0238">DNA-binding</keyword>
<dbReference type="AlphaFoldDB" id="A0A2U8FJR2"/>
<reference evidence="7" key="1">
    <citation type="submission" date="2018-05" db="EMBL/GenBank/DDBJ databases">
        <title>Complete genome sequence of Actinobacillus porcitonsillarum reference strain 9953L55 (CCUG 46996).</title>
        <authorList>
            <person name="Dona V."/>
            <person name="Perreten V."/>
        </authorList>
    </citation>
    <scope>NUCLEOTIDE SEQUENCE [LARGE SCALE GENOMIC DNA]</scope>
    <source>
        <strain evidence="7">9953L55</strain>
    </source>
</reference>
<keyword evidence="2" id="KW-0805">Transcription regulation</keyword>
<protein>
    <submittedName>
        <fullName evidence="6">LysR family transcriptional regulator</fullName>
    </submittedName>
</protein>
<dbReference type="Pfam" id="PF00126">
    <property type="entry name" value="HTH_1"/>
    <property type="match status" value="1"/>
</dbReference>
<dbReference type="Gene3D" id="1.10.10.10">
    <property type="entry name" value="Winged helix-like DNA-binding domain superfamily/Winged helix DNA-binding domain"/>
    <property type="match status" value="1"/>
</dbReference>
<dbReference type="InterPro" id="IPR036390">
    <property type="entry name" value="WH_DNA-bd_sf"/>
</dbReference>